<dbReference type="CDD" id="cd01908">
    <property type="entry name" value="YafJ"/>
    <property type="match status" value="1"/>
</dbReference>
<dbReference type="InterPro" id="IPR026869">
    <property type="entry name" value="EgtC-like"/>
</dbReference>
<dbReference type="AlphaFoldDB" id="H1RZ62"/>
<dbReference type="PROSITE" id="PS51278">
    <property type="entry name" value="GATASE_TYPE_2"/>
    <property type="match status" value="1"/>
</dbReference>
<dbReference type="PATRIC" id="fig|1127483.3.peg.599"/>
<evidence type="ECO:0000259" key="2">
    <source>
        <dbReference type="PROSITE" id="PS51278"/>
    </source>
</evidence>
<dbReference type="Pfam" id="PF13230">
    <property type="entry name" value="GATase_4"/>
    <property type="match status" value="1"/>
</dbReference>
<dbReference type="PANTHER" id="PTHR42824:SF1">
    <property type="entry name" value="GLUTAMINE AMIDOTRANSFERASE YAFJ-RELATED"/>
    <property type="match status" value="1"/>
</dbReference>
<dbReference type="AntiFam" id="ANF00095">
    <property type="entry name" value="Shadow ORF (opposite ABC transporters)"/>
</dbReference>
<organism evidence="3 4">
    <name type="scientific">Cupriavidus basilensis OR16</name>
    <dbReference type="NCBI Taxonomy" id="1127483"/>
    <lineage>
        <taxon>Bacteria</taxon>
        <taxon>Pseudomonadati</taxon>
        <taxon>Pseudomonadota</taxon>
        <taxon>Betaproteobacteria</taxon>
        <taxon>Burkholderiales</taxon>
        <taxon>Burkholderiaceae</taxon>
        <taxon>Cupriavidus</taxon>
    </lineage>
</organism>
<dbReference type="Gene3D" id="3.60.20.10">
    <property type="entry name" value="Glutamine Phosphoribosylpyrophosphate, subunit 1, domain 1"/>
    <property type="match status" value="1"/>
</dbReference>
<name>H1RZ62_9BURK</name>
<keyword evidence="3" id="KW-0808">Transferase</keyword>
<evidence type="ECO:0000256" key="1">
    <source>
        <dbReference type="ARBA" id="ARBA00022962"/>
    </source>
</evidence>
<dbReference type="PANTHER" id="PTHR42824">
    <property type="entry name" value="GLUTAMINE AMIDOTRANSFERASE"/>
    <property type="match status" value="1"/>
</dbReference>
<comment type="caution">
    <text evidence="3">The sequence shown here is derived from an EMBL/GenBank/DDBJ whole genome shotgun (WGS) entry which is preliminary data.</text>
</comment>
<dbReference type="EMBL" id="AHJE01000007">
    <property type="protein sequence ID" value="EHP44435.1"/>
    <property type="molecule type" value="Genomic_DNA"/>
</dbReference>
<dbReference type="InterPro" id="IPR029055">
    <property type="entry name" value="Ntn_hydrolases_N"/>
</dbReference>
<dbReference type="GO" id="GO:0016740">
    <property type="term" value="F:transferase activity"/>
    <property type="evidence" value="ECO:0007669"/>
    <property type="project" value="UniProtKB-KW"/>
</dbReference>
<accession>H1RZ62</accession>
<gene>
    <name evidence="3" type="ORF">OR16_02942</name>
</gene>
<feature type="domain" description="Glutamine amidotransferase type-2" evidence="2">
    <location>
        <begin position="19"/>
        <end position="268"/>
    </location>
</feature>
<protein>
    <submittedName>
        <fullName evidence="3">Glutamine amidotransferase</fullName>
    </submittedName>
</protein>
<dbReference type="SUPFAM" id="SSF56235">
    <property type="entry name" value="N-terminal nucleophile aminohydrolases (Ntn hydrolases)"/>
    <property type="match status" value="1"/>
</dbReference>
<proteinExistence type="predicted"/>
<evidence type="ECO:0000313" key="4">
    <source>
        <dbReference type="Proteomes" id="UP000005808"/>
    </source>
</evidence>
<dbReference type="Proteomes" id="UP000005808">
    <property type="component" value="Unassembled WGS sequence"/>
</dbReference>
<dbReference type="InterPro" id="IPR017932">
    <property type="entry name" value="GATase_2_dom"/>
</dbReference>
<sequence>MEHSIAIRQLAAGPVPAMCQLLGMNCATPTDVTFSFTGFAARGGVTDHHADGFGVAFFEDKACRLFIDNQSAGTSPVAELIKRYPIKSKNVISHIRKATQGTVLLENCHPFMRELWGRHWIFAHNGDLKNFSPFLSGVYQPVGDTDSELAFCTLMQGLRKRFPGSQPPLNELCHALADITREITLHGVFNYLLSNGQALFSHCSTRLYYIVRQWPFSTAHLIDADLSIDFAQVTTPDDRVAVIATAPLTDNETWTAFAPGELMMFEEGRSVMTLTVPSHALLLAARQLARELGRLGFQAHPIQVLQALGHRLVLGTAEHLHLGDGQVLGDRQVGEQLEVLEHHAHARTQLGQVGLGRAHRGAVHRDVALLEGLQRVDGLDQRRLARTRRAAHHHDFALGDLGGAIGQHLEGAIPLGDVVDFNHTATFFW</sequence>
<evidence type="ECO:0000313" key="3">
    <source>
        <dbReference type="EMBL" id="EHP44435.1"/>
    </source>
</evidence>
<reference evidence="3 4" key="1">
    <citation type="journal article" date="2012" name="J. Bacteriol.">
        <title>De Novo Genome Project of Cupriavidus basilensis OR16.</title>
        <authorList>
            <person name="Cserhati M."/>
            <person name="Kriszt B."/>
            <person name="Szoboszlay S."/>
            <person name="Toth A."/>
            <person name="Szabo I."/>
            <person name="Tancsics A."/>
            <person name="Nagy I."/>
            <person name="Horvath B."/>
            <person name="Nagy I."/>
            <person name="Kukolya J."/>
        </authorList>
    </citation>
    <scope>NUCLEOTIDE SEQUENCE [LARGE SCALE GENOMIC DNA]</scope>
    <source>
        <strain evidence="3 4">OR16</strain>
    </source>
</reference>
<keyword evidence="1 3" id="KW-0315">Glutamine amidotransferase</keyword>